<evidence type="ECO:0000313" key="2">
    <source>
        <dbReference type="EMBL" id="GMI30454.1"/>
    </source>
</evidence>
<keyword evidence="3" id="KW-1185">Reference proteome</keyword>
<feature type="compositionally biased region" description="Low complexity" evidence="1">
    <location>
        <begin position="9"/>
        <end position="31"/>
    </location>
</feature>
<feature type="compositionally biased region" description="Basic and acidic residues" evidence="1">
    <location>
        <begin position="85"/>
        <end position="95"/>
    </location>
</feature>
<protein>
    <submittedName>
        <fullName evidence="2">Uncharacterized protein</fullName>
    </submittedName>
</protein>
<feature type="region of interest" description="Disordered" evidence="1">
    <location>
        <begin position="1"/>
        <end position="141"/>
    </location>
</feature>
<gene>
    <name evidence="2" type="ORF">TeGR_g9112</name>
</gene>
<sequence>MRRAPSPSPSQLSSTLSNSNSTLASSSSLNSVHSLGATKGHMQRQNKVRAVQSGTRHTACGHRKSSLDLLSPAAPGKGVPSGIIRPDDDLQDPRHANWSHPSLDGTENMNKSKSVFGEAPRVGKKGGKKGGGAGGKPGHIMSDLKKQTIEAAGGEYIVDPIADIKKGLGLQ</sequence>
<evidence type="ECO:0000313" key="3">
    <source>
        <dbReference type="Proteomes" id="UP001165060"/>
    </source>
</evidence>
<accession>A0ABQ6MR52</accession>
<comment type="caution">
    <text evidence="2">The sequence shown here is derived from an EMBL/GenBank/DDBJ whole genome shotgun (WGS) entry which is preliminary data.</text>
</comment>
<evidence type="ECO:0000256" key="1">
    <source>
        <dbReference type="SAM" id="MobiDB-lite"/>
    </source>
</evidence>
<name>A0ABQ6MR52_9STRA</name>
<proteinExistence type="predicted"/>
<organism evidence="2 3">
    <name type="scientific">Tetraparma gracilis</name>
    <dbReference type="NCBI Taxonomy" id="2962635"/>
    <lineage>
        <taxon>Eukaryota</taxon>
        <taxon>Sar</taxon>
        <taxon>Stramenopiles</taxon>
        <taxon>Ochrophyta</taxon>
        <taxon>Bolidophyceae</taxon>
        <taxon>Parmales</taxon>
        <taxon>Triparmaceae</taxon>
        <taxon>Tetraparma</taxon>
    </lineage>
</organism>
<dbReference type="EMBL" id="BRYB01003101">
    <property type="protein sequence ID" value="GMI30454.1"/>
    <property type="molecule type" value="Genomic_DNA"/>
</dbReference>
<reference evidence="2 3" key="1">
    <citation type="journal article" date="2023" name="Commun. Biol.">
        <title>Genome analysis of Parmales, the sister group of diatoms, reveals the evolutionary specialization of diatoms from phago-mixotrophs to photoautotrophs.</title>
        <authorList>
            <person name="Ban H."/>
            <person name="Sato S."/>
            <person name="Yoshikawa S."/>
            <person name="Yamada K."/>
            <person name="Nakamura Y."/>
            <person name="Ichinomiya M."/>
            <person name="Sato N."/>
            <person name="Blanc-Mathieu R."/>
            <person name="Endo H."/>
            <person name="Kuwata A."/>
            <person name="Ogata H."/>
        </authorList>
    </citation>
    <scope>NUCLEOTIDE SEQUENCE [LARGE SCALE GENOMIC DNA]</scope>
</reference>
<dbReference type="Proteomes" id="UP001165060">
    <property type="component" value="Unassembled WGS sequence"/>
</dbReference>